<dbReference type="AlphaFoldDB" id="A0A1L7NXX5"/>
<evidence type="ECO:0000256" key="2">
    <source>
        <dbReference type="ARBA" id="ARBA00022980"/>
    </source>
</evidence>
<accession>A0A1L7NXX5</accession>
<dbReference type="GO" id="GO:0003723">
    <property type="term" value="F:RNA binding"/>
    <property type="evidence" value="ECO:0007669"/>
    <property type="project" value="TreeGrafter"/>
</dbReference>
<dbReference type="InterPro" id="IPR023035">
    <property type="entry name" value="Ribosomal_uS9_bac/plastid"/>
</dbReference>
<dbReference type="InterPro" id="IPR020568">
    <property type="entry name" value="Ribosomal_Su5_D2-typ_SF"/>
</dbReference>
<evidence type="ECO:0000256" key="6">
    <source>
        <dbReference type="RuleBase" id="RU003815"/>
    </source>
</evidence>
<dbReference type="SUPFAM" id="SSF54211">
    <property type="entry name" value="Ribosomal protein S5 domain 2-like"/>
    <property type="match status" value="1"/>
</dbReference>
<dbReference type="Pfam" id="PF00380">
    <property type="entry name" value="Ribosomal_S9"/>
    <property type="match status" value="1"/>
</dbReference>
<dbReference type="GO" id="GO:0006412">
    <property type="term" value="P:translation"/>
    <property type="evidence" value="ECO:0007669"/>
    <property type="project" value="UniProtKB-UniRule"/>
</dbReference>
<keyword evidence="3 5" id="KW-0687">Ribonucleoprotein</keyword>
<evidence type="ECO:0000256" key="4">
    <source>
        <dbReference type="ARBA" id="ARBA00035152"/>
    </source>
</evidence>
<evidence type="ECO:0000256" key="5">
    <source>
        <dbReference type="HAMAP-Rule" id="MF_00532"/>
    </source>
</evidence>
<dbReference type="RefSeq" id="YP_009340819.1">
    <property type="nucleotide sequence ID" value="NC_033387.1"/>
</dbReference>
<dbReference type="PANTHER" id="PTHR21569">
    <property type="entry name" value="RIBOSOMAL PROTEIN S9"/>
    <property type="match status" value="1"/>
</dbReference>
<dbReference type="EMBL" id="AP017927">
    <property type="protein sequence ID" value="BAW34766.1"/>
    <property type="molecule type" value="Genomic_DNA"/>
</dbReference>
<dbReference type="PROSITE" id="PS00360">
    <property type="entry name" value="RIBOSOMAL_S9"/>
    <property type="match status" value="1"/>
</dbReference>
<keyword evidence="2 5" id="KW-0689">Ribosomal protein</keyword>
<dbReference type="InterPro" id="IPR020574">
    <property type="entry name" value="Ribosomal_uS9_CS"/>
</dbReference>
<dbReference type="NCBIfam" id="NF001099">
    <property type="entry name" value="PRK00132.1"/>
    <property type="match status" value="1"/>
</dbReference>
<keyword evidence="8" id="KW-0150">Chloroplast</keyword>
<comment type="similarity">
    <text evidence="1 5 6">Belongs to the universal ribosomal protein uS9 family.</text>
</comment>
<proteinExistence type="inferred from homology"/>
<name>A0A1L7NXX5_9VIRI</name>
<geneLocation type="chloroplast" evidence="8"/>
<dbReference type="Gene3D" id="3.30.230.10">
    <property type="match status" value="1"/>
</dbReference>
<dbReference type="GO" id="GO:0015935">
    <property type="term" value="C:small ribosomal subunit"/>
    <property type="evidence" value="ECO:0007669"/>
    <property type="project" value="UniProtKB-ARBA"/>
</dbReference>
<dbReference type="InterPro" id="IPR014721">
    <property type="entry name" value="Ribsml_uS5_D2-typ_fold_subgr"/>
</dbReference>
<keyword evidence="8" id="KW-0934">Plastid</keyword>
<protein>
    <recommendedName>
        <fullName evidence="4 5">Small ribosomal subunit protein uS9c</fullName>
    </recommendedName>
</protein>
<dbReference type="GO" id="GO:0003735">
    <property type="term" value="F:structural constituent of ribosome"/>
    <property type="evidence" value="ECO:0007669"/>
    <property type="project" value="InterPro"/>
</dbReference>
<reference evidence="8" key="1">
    <citation type="submission" date="2016-12" db="EMBL/GenBank/DDBJ databases">
        <title>Plant chloroplast DNA.</title>
        <authorList>
            <person name="Ihara K."/>
            <person name="Takabayashi A."/>
        </authorList>
    </citation>
    <scope>NUCLEOTIDE SEQUENCE</scope>
</reference>
<evidence type="ECO:0000256" key="1">
    <source>
        <dbReference type="ARBA" id="ARBA00005251"/>
    </source>
</evidence>
<gene>
    <name evidence="5 8" type="primary">rps9</name>
</gene>
<feature type="region of interest" description="Disordered" evidence="7">
    <location>
        <begin position="115"/>
        <end position="134"/>
    </location>
</feature>
<dbReference type="GeneID" id="30862112"/>
<sequence length="134" mass="15303">MNNRGFFEKNLLGRRKCATVRLTLLRGSGEITINKRNLTSYFSSNFYHISKIQAPLELLGIQNKYDLIIRSTGGGLTSQATAIQLALARALVKLDQTYRKPLKVEGLLKCDSRRKERKKYGLKKARKAPQYSKR</sequence>
<dbReference type="GO" id="GO:0009507">
    <property type="term" value="C:chloroplast"/>
    <property type="evidence" value="ECO:0007669"/>
    <property type="project" value="UniProtKB-SubCell"/>
</dbReference>
<dbReference type="FunFam" id="3.30.230.10:FF:000001">
    <property type="entry name" value="30S ribosomal protein S9"/>
    <property type="match status" value="1"/>
</dbReference>
<organism evidence="8">
    <name type="scientific">Palmophyllum crassum</name>
    <dbReference type="NCBI Taxonomy" id="1615899"/>
    <lineage>
        <taxon>Eukaryota</taxon>
        <taxon>Viridiplantae</taxon>
        <taxon>Prasinodermophyta</taxon>
        <taxon>Palmophyllophyceae</taxon>
        <taxon>Palmophyllales</taxon>
        <taxon>Palmophyllaceae</taxon>
        <taxon>Palmophyllum</taxon>
    </lineage>
</organism>
<dbReference type="PANTHER" id="PTHR21569:SF1">
    <property type="entry name" value="SMALL RIBOSOMAL SUBUNIT PROTEIN US9M"/>
    <property type="match status" value="1"/>
</dbReference>
<evidence type="ECO:0000313" key="8">
    <source>
        <dbReference type="EMBL" id="BAW34766.1"/>
    </source>
</evidence>
<evidence type="ECO:0000256" key="3">
    <source>
        <dbReference type="ARBA" id="ARBA00023274"/>
    </source>
</evidence>
<dbReference type="InterPro" id="IPR000754">
    <property type="entry name" value="Ribosomal_uS9"/>
</dbReference>
<dbReference type="HAMAP" id="MF_00532_B">
    <property type="entry name" value="Ribosomal_uS9_B"/>
    <property type="match status" value="1"/>
</dbReference>
<evidence type="ECO:0000256" key="7">
    <source>
        <dbReference type="SAM" id="MobiDB-lite"/>
    </source>
</evidence>
<comment type="subcellular location">
    <subcellularLocation>
        <location evidence="5">Plastid</location>
        <location evidence="5">Chloroplast</location>
    </subcellularLocation>
</comment>